<feature type="transmembrane region" description="Helical" evidence="2">
    <location>
        <begin position="30"/>
        <end position="47"/>
    </location>
</feature>
<evidence type="ECO:0000313" key="3">
    <source>
        <dbReference type="EMBL" id="MFD2789941.1"/>
    </source>
</evidence>
<accession>A0ABW5VIA7</accession>
<comment type="caution">
    <text evidence="3">The sequence shown here is derived from an EMBL/GenBank/DDBJ whole genome shotgun (WGS) entry which is preliminary data.</text>
</comment>
<sequence>MKGHWIWMLIGCGLPLLLIFFAPALGFTGYNGLFGFIILMFVFHLLMPHGSHGGHGRHNSREDNNKQHEHGKEKPLAAETKDEHEGHSHH</sequence>
<evidence type="ECO:0000256" key="1">
    <source>
        <dbReference type="SAM" id="MobiDB-lite"/>
    </source>
</evidence>
<evidence type="ECO:0000313" key="4">
    <source>
        <dbReference type="Proteomes" id="UP001597532"/>
    </source>
</evidence>
<keyword evidence="4" id="KW-1185">Reference proteome</keyword>
<gene>
    <name evidence="3" type="ORF">ACFS1K_09215</name>
</gene>
<proteinExistence type="predicted"/>
<evidence type="ECO:0008006" key="5">
    <source>
        <dbReference type="Google" id="ProtNLM"/>
    </source>
</evidence>
<reference evidence="4" key="1">
    <citation type="journal article" date="2019" name="Int. J. Syst. Evol. Microbiol.">
        <title>The Global Catalogue of Microorganisms (GCM) 10K type strain sequencing project: providing services to taxonomists for standard genome sequencing and annotation.</title>
        <authorList>
            <consortium name="The Broad Institute Genomics Platform"/>
            <consortium name="The Broad Institute Genome Sequencing Center for Infectious Disease"/>
            <person name="Wu L."/>
            <person name="Ma J."/>
        </authorList>
    </citation>
    <scope>NUCLEOTIDE SEQUENCE [LARGE SCALE GENOMIC DNA]</scope>
    <source>
        <strain evidence="4">KCTC 52924</strain>
    </source>
</reference>
<dbReference type="Proteomes" id="UP001597532">
    <property type="component" value="Unassembled WGS sequence"/>
</dbReference>
<protein>
    <recommendedName>
        <fullName evidence="5">DUF2933 domain-containing protein</fullName>
    </recommendedName>
</protein>
<dbReference type="RefSeq" id="WP_251809387.1">
    <property type="nucleotide sequence ID" value="NZ_CP166679.1"/>
</dbReference>
<keyword evidence="2" id="KW-1133">Transmembrane helix</keyword>
<organism evidence="3 4">
    <name type="scientific">Arenibacter antarcticus</name>
    <dbReference type="NCBI Taxonomy" id="2040469"/>
    <lineage>
        <taxon>Bacteria</taxon>
        <taxon>Pseudomonadati</taxon>
        <taxon>Bacteroidota</taxon>
        <taxon>Flavobacteriia</taxon>
        <taxon>Flavobacteriales</taxon>
        <taxon>Flavobacteriaceae</taxon>
        <taxon>Arenibacter</taxon>
    </lineage>
</organism>
<keyword evidence="2" id="KW-0472">Membrane</keyword>
<keyword evidence="2" id="KW-0812">Transmembrane</keyword>
<dbReference type="EMBL" id="JBHUOK010000030">
    <property type="protein sequence ID" value="MFD2789941.1"/>
    <property type="molecule type" value="Genomic_DNA"/>
</dbReference>
<name>A0ABW5VIA7_9FLAO</name>
<feature type="region of interest" description="Disordered" evidence="1">
    <location>
        <begin position="51"/>
        <end position="90"/>
    </location>
</feature>
<feature type="compositionally biased region" description="Basic and acidic residues" evidence="1">
    <location>
        <begin position="59"/>
        <end position="90"/>
    </location>
</feature>
<feature type="transmembrane region" description="Helical" evidence="2">
    <location>
        <begin position="5"/>
        <end position="24"/>
    </location>
</feature>
<evidence type="ECO:0000256" key="2">
    <source>
        <dbReference type="SAM" id="Phobius"/>
    </source>
</evidence>